<protein>
    <submittedName>
        <fullName evidence="1">Uncharacterized protein</fullName>
    </submittedName>
</protein>
<accession>A0A7I7MMA8</accession>
<reference evidence="1 2" key="1">
    <citation type="journal article" date="2019" name="Emerg. Microbes Infect.">
        <title>Comprehensive subspecies identification of 175 nontuberculous mycobacteria species based on 7547 genomic profiles.</title>
        <authorList>
            <person name="Matsumoto Y."/>
            <person name="Kinjo T."/>
            <person name="Motooka D."/>
            <person name="Nabeya D."/>
            <person name="Jung N."/>
            <person name="Uechi K."/>
            <person name="Horii T."/>
            <person name="Iida T."/>
            <person name="Fujita J."/>
            <person name="Nakamura S."/>
        </authorList>
    </citation>
    <scope>NUCLEOTIDE SEQUENCE [LARGE SCALE GENOMIC DNA]</scope>
    <source>
        <strain evidence="1 2">JCM 14233</strain>
    </source>
</reference>
<dbReference type="RefSeq" id="WP_083052515.1">
    <property type="nucleotide sequence ID" value="NZ_AP022575.1"/>
</dbReference>
<gene>
    <name evidence="1" type="ORF">MSHI_08960</name>
</gene>
<keyword evidence="2" id="KW-1185">Reference proteome</keyword>
<dbReference type="AlphaFoldDB" id="A0A7I7MMA8"/>
<sequence length="69" mass="7712">MTRTLIDTNDELLKRAQAVLGTVTKKDTVNAALAQVVALAARRQFLDDARRGELADAVDEVMTDRAWRR</sequence>
<dbReference type="Pfam" id="PF09957">
    <property type="entry name" value="VapB_antitoxin"/>
    <property type="match status" value="1"/>
</dbReference>
<evidence type="ECO:0000313" key="2">
    <source>
        <dbReference type="Proteomes" id="UP000467236"/>
    </source>
</evidence>
<dbReference type="Proteomes" id="UP000467236">
    <property type="component" value="Chromosome"/>
</dbReference>
<proteinExistence type="predicted"/>
<organism evidence="1 2">
    <name type="scientific">Mycobacterium shinjukuense</name>
    <dbReference type="NCBI Taxonomy" id="398694"/>
    <lineage>
        <taxon>Bacteria</taxon>
        <taxon>Bacillati</taxon>
        <taxon>Actinomycetota</taxon>
        <taxon>Actinomycetes</taxon>
        <taxon>Mycobacteriales</taxon>
        <taxon>Mycobacteriaceae</taxon>
        <taxon>Mycobacterium</taxon>
    </lineage>
</organism>
<dbReference type="OrthoDB" id="4563074at2"/>
<name>A0A7I7MMA8_9MYCO</name>
<evidence type="ECO:0000313" key="1">
    <source>
        <dbReference type="EMBL" id="BBX72990.1"/>
    </source>
</evidence>
<dbReference type="EMBL" id="AP022575">
    <property type="protein sequence ID" value="BBX72990.1"/>
    <property type="molecule type" value="Genomic_DNA"/>
</dbReference>
<dbReference type="InterPro" id="IPR019239">
    <property type="entry name" value="VapB_antitoxin"/>
</dbReference>
<dbReference type="KEGG" id="mshj:MSHI_08960"/>